<protein>
    <submittedName>
        <fullName evidence="2">Uncharacterized protein</fullName>
    </submittedName>
</protein>
<keyword evidence="1" id="KW-0812">Transmembrane</keyword>
<name>A0A426UXW5_9ACTN</name>
<proteinExistence type="predicted"/>
<comment type="caution">
    <text evidence="2">The sequence shown here is derived from an EMBL/GenBank/DDBJ whole genome shotgun (WGS) entry which is preliminary data.</text>
</comment>
<organism evidence="2 3">
    <name type="scientific">Glycomyces terrestris</name>
    <dbReference type="NCBI Taxonomy" id="2493553"/>
    <lineage>
        <taxon>Bacteria</taxon>
        <taxon>Bacillati</taxon>
        <taxon>Actinomycetota</taxon>
        <taxon>Actinomycetes</taxon>
        <taxon>Glycomycetales</taxon>
        <taxon>Glycomycetaceae</taxon>
        <taxon>Glycomyces</taxon>
    </lineage>
</organism>
<feature type="transmembrane region" description="Helical" evidence="1">
    <location>
        <begin position="50"/>
        <end position="69"/>
    </location>
</feature>
<gene>
    <name evidence="2" type="ORF">EIW28_11895</name>
</gene>
<sequence>MSTLEFAAALAAAMFVLVAAFQVALAAGAPWGRAAYGGRNVHLPTGFRVASGIAAGAMVLLALTVLRRARMISWSPLPDAALPVAGWVVVAFLALSVAANLISTSAVERAIWAPVAAVALAATVAVNLLAPE</sequence>
<feature type="transmembrane region" description="Helical" evidence="1">
    <location>
        <begin position="81"/>
        <end position="99"/>
    </location>
</feature>
<evidence type="ECO:0000256" key="1">
    <source>
        <dbReference type="SAM" id="Phobius"/>
    </source>
</evidence>
<evidence type="ECO:0000313" key="2">
    <source>
        <dbReference type="EMBL" id="RRR99409.1"/>
    </source>
</evidence>
<feature type="transmembrane region" description="Helical" evidence="1">
    <location>
        <begin position="111"/>
        <end position="130"/>
    </location>
</feature>
<reference evidence="2 3" key="1">
    <citation type="submission" date="2018-12" db="EMBL/GenBank/DDBJ databases">
        <title>Glycomyces sp. YIM 121974 draft genome.</title>
        <authorList>
            <person name="Li Q."/>
        </authorList>
    </citation>
    <scope>NUCLEOTIDE SEQUENCE [LARGE SCALE GENOMIC DNA]</scope>
    <source>
        <strain evidence="2 3">YIM 121974</strain>
    </source>
</reference>
<keyword evidence="1" id="KW-0472">Membrane</keyword>
<keyword evidence="1" id="KW-1133">Transmembrane helix</keyword>
<keyword evidence="3" id="KW-1185">Reference proteome</keyword>
<evidence type="ECO:0000313" key="3">
    <source>
        <dbReference type="Proteomes" id="UP000277256"/>
    </source>
</evidence>
<dbReference type="AlphaFoldDB" id="A0A426UXW5"/>
<dbReference type="RefSeq" id="WP_125247923.1">
    <property type="nucleotide sequence ID" value="NZ_RSEB01000003.1"/>
</dbReference>
<dbReference type="EMBL" id="RSEB01000003">
    <property type="protein sequence ID" value="RRR99409.1"/>
    <property type="molecule type" value="Genomic_DNA"/>
</dbReference>
<dbReference type="Proteomes" id="UP000277256">
    <property type="component" value="Unassembled WGS sequence"/>
</dbReference>
<accession>A0A426UXW5</accession>